<dbReference type="Gene3D" id="3.40.630.10">
    <property type="entry name" value="Zn peptidases"/>
    <property type="match status" value="1"/>
</dbReference>
<evidence type="ECO:0000256" key="4">
    <source>
        <dbReference type="ARBA" id="ARBA00022801"/>
    </source>
</evidence>
<accession>A0A3A6QY40</accession>
<dbReference type="InterPro" id="IPR011650">
    <property type="entry name" value="Peptidase_M20_dimer"/>
</dbReference>
<dbReference type="Pfam" id="PF07687">
    <property type="entry name" value="M20_dimer"/>
    <property type="match status" value="1"/>
</dbReference>
<protein>
    <submittedName>
        <fullName evidence="10">M20/M25/M40 family metallo-hydrolase</fullName>
    </submittedName>
</protein>
<evidence type="ECO:0000256" key="3">
    <source>
        <dbReference type="ARBA" id="ARBA00022723"/>
    </source>
</evidence>
<dbReference type="PANTHER" id="PTHR42994:SF2">
    <property type="entry name" value="PEPTIDASE"/>
    <property type="match status" value="1"/>
</dbReference>
<dbReference type="PROSITE" id="PS00758">
    <property type="entry name" value="ARGE_DAPE_CPG2_1"/>
    <property type="match status" value="1"/>
</dbReference>
<evidence type="ECO:0000256" key="5">
    <source>
        <dbReference type="ARBA" id="ARBA00022833"/>
    </source>
</evidence>
<dbReference type="Pfam" id="PF01546">
    <property type="entry name" value="Peptidase_M20"/>
    <property type="match status" value="1"/>
</dbReference>
<evidence type="ECO:0000256" key="6">
    <source>
        <dbReference type="ARBA" id="ARBA00023049"/>
    </source>
</evidence>
<dbReference type="InterPro" id="IPR002933">
    <property type="entry name" value="Peptidase_M20"/>
</dbReference>
<dbReference type="GO" id="GO:0004177">
    <property type="term" value="F:aminopeptidase activity"/>
    <property type="evidence" value="ECO:0007669"/>
    <property type="project" value="UniProtKB-UniRule"/>
</dbReference>
<keyword evidence="5" id="KW-0862">Zinc</keyword>
<keyword evidence="11" id="KW-1185">Reference proteome</keyword>
<dbReference type="InterPro" id="IPR008007">
    <property type="entry name" value="Peptidase_M42"/>
</dbReference>
<evidence type="ECO:0000259" key="9">
    <source>
        <dbReference type="Pfam" id="PF07687"/>
    </source>
</evidence>
<proteinExistence type="inferred from homology"/>
<dbReference type="SUPFAM" id="SSF55031">
    <property type="entry name" value="Bacterial exopeptidase dimerisation domain"/>
    <property type="match status" value="1"/>
</dbReference>
<dbReference type="GO" id="GO:0006508">
    <property type="term" value="P:proteolysis"/>
    <property type="evidence" value="ECO:0007669"/>
    <property type="project" value="UniProtKB-KW"/>
</dbReference>
<evidence type="ECO:0000313" key="10">
    <source>
        <dbReference type="EMBL" id="RJX68348.1"/>
    </source>
</evidence>
<sequence>MDKVIEHFLAMAALSSPSYKETLVSEYIQAQLSKYGIDFYQDNAHLHYQDEGAQCGNLIALLPGDLSGTIALSAHMDTVTPCDTITIIEDGDWIKTDGKSVLGGDDKAGIAVILDALIELTTNPRPHPTVIAIFTIGEEVGLKGAKVLDFADLPSIDLAYVIDAGGDIGTAYVSAPYSAKGIVTITGIAGHASEPETGCNAMVVGAQLIAQLPIGRVDEETTSNLGLIKGGNATNIIMESVDITFEVRSRQQHKVQTFIDEVTKQLNTLQASYPITYQNRIAQGTPGFRLDPESSLLSTFASCCAQQGIEVQFNDGMGGSDANIFNKNGIPCMDISVGMSQIHSVNECIRKSDIIRCRDLVLTLLTSSGTNLHPHVLSN</sequence>
<evidence type="ECO:0000256" key="8">
    <source>
        <dbReference type="PIRSR" id="PIRSR001123-2"/>
    </source>
</evidence>
<dbReference type="GO" id="GO:0046872">
    <property type="term" value="F:metal ion binding"/>
    <property type="evidence" value="ECO:0007669"/>
    <property type="project" value="UniProtKB-UniRule"/>
</dbReference>
<name>A0A3A6QY40_9VIBR</name>
<evidence type="ECO:0000256" key="1">
    <source>
        <dbReference type="ARBA" id="ARBA00001947"/>
    </source>
</evidence>
<dbReference type="InterPro" id="IPR001261">
    <property type="entry name" value="ArgE/DapE_CS"/>
</dbReference>
<dbReference type="PIRSF" id="PIRSF001123">
    <property type="entry name" value="PepA_GA"/>
    <property type="match status" value="1"/>
</dbReference>
<dbReference type="EMBL" id="QVMU01000021">
    <property type="protein sequence ID" value="RJX68348.1"/>
    <property type="molecule type" value="Genomic_DNA"/>
</dbReference>
<keyword evidence="6" id="KW-0482">Metalloprotease</keyword>
<dbReference type="GO" id="GO:0008237">
    <property type="term" value="F:metallopeptidase activity"/>
    <property type="evidence" value="ECO:0007669"/>
    <property type="project" value="UniProtKB-KW"/>
</dbReference>
<keyword evidence="3 8" id="KW-0479">Metal-binding</keyword>
<evidence type="ECO:0000256" key="2">
    <source>
        <dbReference type="ARBA" id="ARBA00022670"/>
    </source>
</evidence>
<evidence type="ECO:0000256" key="7">
    <source>
        <dbReference type="PIRNR" id="PIRNR001123"/>
    </source>
</evidence>
<comment type="caution">
    <text evidence="10">The sequence shown here is derived from an EMBL/GenBank/DDBJ whole genome shotgun (WGS) entry which is preliminary data.</text>
</comment>
<keyword evidence="4 10" id="KW-0378">Hydrolase</keyword>
<comment type="cofactor">
    <cofactor evidence="1">
        <name>Zn(2+)</name>
        <dbReference type="ChEBI" id="CHEBI:29105"/>
    </cofactor>
</comment>
<evidence type="ECO:0000313" key="11">
    <source>
        <dbReference type="Proteomes" id="UP000273252"/>
    </source>
</evidence>
<reference evidence="10 11" key="1">
    <citation type="submission" date="2018-08" db="EMBL/GenBank/DDBJ databases">
        <title>Vibrio isolated from the Eastern China Marginal Seas.</title>
        <authorList>
            <person name="Li Y."/>
        </authorList>
    </citation>
    <scope>NUCLEOTIDE SEQUENCE [LARGE SCALE GENOMIC DNA]</scope>
    <source>
        <strain evidence="10 11">BEI233</strain>
    </source>
</reference>
<feature type="domain" description="Peptidase M20 dimerisation" evidence="9">
    <location>
        <begin position="178"/>
        <end position="273"/>
    </location>
</feature>
<dbReference type="Proteomes" id="UP000273252">
    <property type="component" value="Unassembled WGS sequence"/>
</dbReference>
<dbReference type="AlphaFoldDB" id="A0A3A6QY40"/>
<comment type="similarity">
    <text evidence="7">Belongs to the peptidase M42 family.</text>
</comment>
<keyword evidence="2" id="KW-0645">Protease</keyword>
<feature type="binding site" evidence="8">
    <location>
        <position position="343"/>
    </location>
    <ligand>
        <name>Zn(2+)</name>
        <dbReference type="ChEBI" id="CHEBI:29105"/>
        <label>2</label>
    </ligand>
</feature>
<dbReference type="Gene3D" id="3.30.70.360">
    <property type="match status" value="1"/>
</dbReference>
<dbReference type="SUPFAM" id="SSF53187">
    <property type="entry name" value="Zn-dependent exopeptidases"/>
    <property type="match status" value="1"/>
</dbReference>
<dbReference type="RefSeq" id="WP_120033937.1">
    <property type="nucleotide sequence ID" value="NZ_QVMU01000021.1"/>
</dbReference>
<dbReference type="InterPro" id="IPR036264">
    <property type="entry name" value="Bact_exopeptidase_dim_dom"/>
</dbReference>
<dbReference type="PANTHER" id="PTHR42994">
    <property type="entry name" value="PEPTIDASE T"/>
    <property type="match status" value="1"/>
</dbReference>
<gene>
    <name evidence="10" type="ORF">DZ860_17640</name>
</gene>
<comment type="cofactor">
    <cofactor evidence="8">
        <name>a divalent metal cation</name>
        <dbReference type="ChEBI" id="CHEBI:60240"/>
    </cofactor>
    <text evidence="8">Binds 2 divalent metal cations per subunit.</text>
</comment>
<dbReference type="OrthoDB" id="9777385at2"/>
<organism evidence="10 11">
    <name type="scientific">Vibrio sinensis</name>
    <dbReference type="NCBI Taxonomy" id="2302434"/>
    <lineage>
        <taxon>Bacteria</taxon>
        <taxon>Pseudomonadati</taxon>
        <taxon>Pseudomonadota</taxon>
        <taxon>Gammaproteobacteria</taxon>
        <taxon>Vibrionales</taxon>
        <taxon>Vibrionaceae</taxon>
        <taxon>Vibrio</taxon>
    </lineage>
</organism>